<name>A0A2G8L9T6_STIJA</name>
<dbReference type="OrthoDB" id="2153609at2759"/>
<gene>
    <name evidence="1" type="ORF">BSL78_06058</name>
</gene>
<reference evidence="1 2" key="1">
    <citation type="journal article" date="2017" name="PLoS Biol.">
        <title>The sea cucumber genome provides insights into morphological evolution and visceral regeneration.</title>
        <authorList>
            <person name="Zhang X."/>
            <person name="Sun L."/>
            <person name="Yuan J."/>
            <person name="Sun Y."/>
            <person name="Gao Y."/>
            <person name="Zhang L."/>
            <person name="Li S."/>
            <person name="Dai H."/>
            <person name="Hamel J.F."/>
            <person name="Liu C."/>
            <person name="Yu Y."/>
            <person name="Liu S."/>
            <person name="Lin W."/>
            <person name="Guo K."/>
            <person name="Jin S."/>
            <person name="Xu P."/>
            <person name="Storey K.B."/>
            <person name="Huan P."/>
            <person name="Zhang T."/>
            <person name="Zhou Y."/>
            <person name="Zhang J."/>
            <person name="Lin C."/>
            <person name="Li X."/>
            <person name="Xing L."/>
            <person name="Huo D."/>
            <person name="Sun M."/>
            <person name="Wang L."/>
            <person name="Mercier A."/>
            <person name="Li F."/>
            <person name="Yang H."/>
            <person name="Xiang J."/>
        </authorList>
    </citation>
    <scope>NUCLEOTIDE SEQUENCE [LARGE SCALE GENOMIC DNA]</scope>
    <source>
        <strain evidence="1">Shaxun</strain>
        <tissue evidence="1">Muscle</tissue>
    </source>
</reference>
<dbReference type="STRING" id="307972.A0A2G8L9T6"/>
<dbReference type="AlphaFoldDB" id="A0A2G8L9T6"/>
<organism evidence="1 2">
    <name type="scientific">Stichopus japonicus</name>
    <name type="common">Sea cucumber</name>
    <dbReference type="NCBI Taxonomy" id="307972"/>
    <lineage>
        <taxon>Eukaryota</taxon>
        <taxon>Metazoa</taxon>
        <taxon>Echinodermata</taxon>
        <taxon>Eleutherozoa</taxon>
        <taxon>Echinozoa</taxon>
        <taxon>Holothuroidea</taxon>
        <taxon>Aspidochirotacea</taxon>
        <taxon>Aspidochirotida</taxon>
        <taxon>Stichopodidae</taxon>
        <taxon>Apostichopus</taxon>
    </lineage>
</organism>
<dbReference type="PANTHER" id="PTHR13318">
    <property type="entry name" value="PARTNER OF PAIRED, ISOFORM B-RELATED"/>
    <property type="match status" value="1"/>
</dbReference>
<dbReference type="PANTHER" id="PTHR13318:SF152">
    <property type="entry name" value="F-BOX_LRR-REPEAT PROTEIN 4"/>
    <property type="match status" value="1"/>
</dbReference>
<accession>A0A2G8L9T6</accession>
<dbReference type="SUPFAM" id="SSF52047">
    <property type="entry name" value="RNI-like"/>
    <property type="match status" value="1"/>
</dbReference>
<evidence type="ECO:0000313" key="1">
    <source>
        <dbReference type="EMBL" id="PIK57016.1"/>
    </source>
</evidence>
<dbReference type="InterPro" id="IPR006553">
    <property type="entry name" value="Leu-rich_rpt_Cys-con_subtyp"/>
</dbReference>
<sequence>MTVFCAYSCPFVQSELNLSSSLNANNSYICISHLSSLTSLDLYRSSIDDNSLTEIIQANPGLQHLNVGNVITIQDFDLIASSLGKYCKNLKSLNFWRAKGLTAEGVDYFSQNCHQLEELDIGWCSHIQAQSQCFITLVQSCQKLKKLFLTSIRTTRDSDIEAIASHCKDLEQFDILGTNYVSPSSVERNLISLKIAETIVAW</sequence>
<dbReference type="InterPro" id="IPR032675">
    <property type="entry name" value="LRR_dom_sf"/>
</dbReference>
<evidence type="ECO:0000313" key="2">
    <source>
        <dbReference type="Proteomes" id="UP000230750"/>
    </source>
</evidence>
<proteinExistence type="predicted"/>
<dbReference type="GO" id="GO:0019005">
    <property type="term" value="C:SCF ubiquitin ligase complex"/>
    <property type="evidence" value="ECO:0007669"/>
    <property type="project" value="TreeGrafter"/>
</dbReference>
<dbReference type="EMBL" id="MRZV01000156">
    <property type="protein sequence ID" value="PIK57016.1"/>
    <property type="molecule type" value="Genomic_DNA"/>
</dbReference>
<keyword evidence="2" id="KW-1185">Reference proteome</keyword>
<dbReference type="Proteomes" id="UP000230750">
    <property type="component" value="Unassembled WGS sequence"/>
</dbReference>
<comment type="caution">
    <text evidence="1">The sequence shown here is derived from an EMBL/GenBank/DDBJ whole genome shotgun (WGS) entry which is preliminary data.</text>
</comment>
<dbReference type="SMART" id="SM00367">
    <property type="entry name" value="LRR_CC"/>
    <property type="match status" value="4"/>
</dbReference>
<dbReference type="Gene3D" id="3.80.10.10">
    <property type="entry name" value="Ribonuclease Inhibitor"/>
    <property type="match status" value="1"/>
</dbReference>
<dbReference type="GO" id="GO:0031146">
    <property type="term" value="P:SCF-dependent proteasomal ubiquitin-dependent protein catabolic process"/>
    <property type="evidence" value="ECO:0007669"/>
    <property type="project" value="TreeGrafter"/>
</dbReference>
<protein>
    <submittedName>
        <fullName evidence="1">Putative F-box/LRR-repeat protein 4-like</fullName>
    </submittedName>
</protein>